<gene>
    <name evidence="2" type="ORF">DM02DRAFT_333880</name>
</gene>
<dbReference type="Proteomes" id="UP000244855">
    <property type="component" value="Unassembled WGS sequence"/>
</dbReference>
<feature type="compositionally biased region" description="Basic residues" evidence="1">
    <location>
        <begin position="10"/>
        <end position="24"/>
    </location>
</feature>
<reference evidence="2 3" key="1">
    <citation type="journal article" date="2018" name="Sci. Rep.">
        <title>Comparative genomics provides insights into the lifestyle and reveals functional heterogeneity of dark septate endophytic fungi.</title>
        <authorList>
            <person name="Knapp D.G."/>
            <person name="Nemeth J.B."/>
            <person name="Barry K."/>
            <person name="Hainaut M."/>
            <person name="Henrissat B."/>
            <person name="Johnson J."/>
            <person name="Kuo A."/>
            <person name="Lim J.H.P."/>
            <person name="Lipzen A."/>
            <person name="Nolan M."/>
            <person name="Ohm R.A."/>
            <person name="Tamas L."/>
            <person name="Grigoriev I.V."/>
            <person name="Spatafora J.W."/>
            <person name="Nagy L.G."/>
            <person name="Kovacs G.M."/>
        </authorList>
    </citation>
    <scope>NUCLEOTIDE SEQUENCE [LARGE SCALE GENOMIC DNA]</scope>
    <source>
        <strain evidence="2 3">DSE2036</strain>
    </source>
</reference>
<accession>A0A2V1DUD7</accession>
<dbReference type="AlphaFoldDB" id="A0A2V1DUD7"/>
<organism evidence="2 3">
    <name type="scientific">Periconia macrospinosa</name>
    <dbReference type="NCBI Taxonomy" id="97972"/>
    <lineage>
        <taxon>Eukaryota</taxon>
        <taxon>Fungi</taxon>
        <taxon>Dikarya</taxon>
        <taxon>Ascomycota</taxon>
        <taxon>Pezizomycotina</taxon>
        <taxon>Dothideomycetes</taxon>
        <taxon>Pleosporomycetidae</taxon>
        <taxon>Pleosporales</taxon>
        <taxon>Massarineae</taxon>
        <taxon>Periconiaceae</taxon>
        <taxon>Periconia</taxon>
    </lineage>
</organism>
<feature type="region of interest" description="Disordered" evidence="1">
    <location>
        <begin position="1"/>
        <end position="26"/>
    </location>
</feature>
<name>A0A2V1DUD7_9PLEO</name>
<evidence type="ECO:0000313" key="2">
    <source>
        <dbReference type="EMBL" id="PVI01837.1"/>
    </source>
</evidence>
<evidence type="ECO:0000256" key="1">
    <source>
        <dbReference type="SAM" id="MobiDB-lite"/>
    </source>
</evidence>
<evidence type="ECO:0000313" key="3">
    <source>
        <dbReference type="Proteomes" id="UP000244855"/>
    </source>
</evidence>
<sequence>MKTMTTMTMMKRRTRRKRRRRRNAPRLPWQMPHSIVERSQSNIVVTITTTHNPQLLSKRTTIQSSKSKYAYLTCTLFQTHFYSKIHTRKRVEFPIRISQSITSSRSRRSESNAGSISGSPLPINMKLYTRRGEGYQMPLRPTLREKKKKRRLTVSV</sequence>
<feature type="region of interest" description="Disordered" evidence="1">
    <location>
        <begin position="100"/>
        <end position="123"/>
    </location>
</feature>
<proteinExistence type="predicted"/>
<dbReference type="EMBL" id="KZ805351">
    <property type="protein sequence ID" value="PVI01837.1"/>
    <property type="molecule type" value="Genomic_DNA"/>
</dbReference>
<protein>
    <submittedName>
        <fullName evidence="2">Uncharacterized protein</fullName>
    </submittedName>
</protein>
<keyword evidence="3" id="KW-1185">Reference proteome</keyword>